<sequence length="350" mass="39819">MLVCVVHALTVMSQVSVVQKVDSVGIMIGQQAHLTVDVTAHKGARIIFPALKPLHYLVPGVELLDISTGDTTSLDNGMIKVSKTYTITSFDEKLYAIPGIKVKIDGKNVEGNTVALKVVTMDVDTLHPNQFFPPKDVQNNPFLWKEWSPMFWLSLLVAILCAIGGYLFIRLKQNKPIITHIRIVKHIPAHQRAMNEIDKIKSDRMNISENQKEYYTLLTDTLRQYIQERFGFNAMEMTSSEIIFKLQEAGDRKMIDELRELFQTADLVKFAKYSTQINENDLNLVNAINFIDQTKIEGQPTEERIVPELSADDIRSRHYRLTTKILLYAIAAMVAGLLIYVVYNCYELLL</sequence>
<comment type="caution">
    <text evidence="2">The sequence shown here is derived from an EMBL/GenBank/DDBJ whole genome shotgun (WGS) entry which is preliminary data.</text>
</comment>
<reference evidence="2" key="1">
    <citation type="submission" date="2011-01" db="EMBL/GenBank/DDBJ databases">
        <authorList>
            <person name="Muzny D."/>
            <person name="Qin X."/>
            <person name="Buhay C."/>
            <person name="Dugan-Rocha S."/>
            <person name="Ding Y."/>
            <person name="Chen G."/>
            <person name="Hawes A."/>
            <person name="Holder M."/>
            <person name="Jhangiani S."/>
            <person name="Johnson A."/>
            <person name="Khan Z."/>
            <person name="Li Z."/>
            <person name="Liu W."/>
            <person name="Liu X."/>
            <person name="Perez L."/>
            <person name="Shen H."/>
            <person name="Wang Q."/>
            <person name="Watt J."/>
            <person name="Xi L."/>
            <person name="Xin Y."/>
            <person name="Zhou J."/>
            <person name="Deng J."/>
            <person name="Jiang H."/>
            <person name="Liu Y."/>
            <person name="Qu J."/>
            <person name="Song X.-Z."/>
            <person name="Zhang L."/>
            <person name="Villasana D."/>
            <person name="Johnson A."/>
            <person name="Liu J."/>
            <person name="Liyanage D."/>
            <person name="Lorensuhewa L."/>
            <person name="Robinson T."/>
            <person name="Song A."/>
            <person name="Song B.-B."/>
            <person name="Dinh H."/>
            <person name="Thornton R."/>
            <person name="Coyle M."/>
            <person name="Francisco L."/>
            <person name="Jackson L."/>
            <person name="Javaid M."/>
            <person name="Korchina V."/>
            <person name="Kovar C."/>
            <person name="Mata R."/>
            <person name="Mathew T."/>
            <person name="Ngo R."/>
            <person name="Nguyen L."/>
            <person name="Nguyen N."/>
            <person name="Okwuonu G."/>
            <person name="Ongeri F."/>
            <person name="Pham C."/>
            <person name="Simmons D."/>
            <person name="Wilczek-Boney K."/>
            <person name="Hale W."/>
            <person name="Jakkamsetti A."/>
            <person name="Pham P."/>
            <person name="Ruth R."/>
            <person name="San Lucas F."/>
            <person name="Warren J."/>
            <person name="Zhang J."/>
            <person name="Zhao Z."/>
            <person name="Zhou C."/>
            <person name="Zhu D."/>
            <person name="Lee S."/>
            <person name="Bess C."/>
            <person name="Blankenburg K."/>
            <person name="Forbes L."/>
            <person name="Fu Q."/>
            <person name="Gubbala S."/>
            <person name="Hirani K."/>
            <person name="Jayaseelan J.C."/>
            <person name="Lara F."/>
            <person name="Munidasa M."/>
            <person name="Palculict T."/>
            <person name="Patil S."/>
            <person name="Pu L.-L."/>
            <person name="Saada N."/>
            <person name="Tang L."/>
            <person name="Weissenberger G."/>
            <person name="Zhu Y."/>
            <person name="Hemphill L."/>
            <person name="Shang Y."/>
            <person name="Youmans B."/>
            <person name="Ayvaz T."/>
            <person name="Ross M."/>
            <person name="Santibanez J."/>
            <person name="Aqrawi P."/>
            <person name="Gross S."/>
            <person name="Joshi V."/>
            <person name="Fowler G."/>
            <person name="Nazareth L."/>
            <person name="Reid J."/>
            <person name="Worley K."/>
            <person name="Petrosino J."/>
            <person name="Highlander S."/>
            <person name="Gibbs R."/>
        </authorList>
    </citation>
    <scope>NUCLEOTIDE SEQUENCE [LARGE SCALE GENOMIC DNA]</scope>
    <source>
        <strain evidence="2">ATCC 33269</strain>
    </source>
</reference>
<evidence type="ECO:0008006" key="4">
    <source>
        <dbReference type="Google" id="ProtNLM"/>
    </source>
</evidence>
<evidence type="ECO:0000313" key="2">
    <source>
        <dbReference type="EMBL" id="EFZ36016.1"/>
    </source>
</evidence>
<keyword evidence="1" id="KW-1133">Transmembrane helix</keyword>
<feature type="transmembrane region" description="Helical" evidence="1">
    <location>
        <begin position="325"/>
        <end position="343"/>
    </location>
</feature>
<evidence type="ECO:0000313" key="3">
    <source>
        <dbReference type="Proteomes" id="UP000005580"/>
    </source>
</evidence>
<dbReference type="Proteomes" id="UP000005580">
    <property type="component" value="Unassembled WGS sequence"/>
</dbReference>
<keyword evidence="1" id="KW-0472">Membrane</keyword>
<evidence type="ECO:0000256" key="1">
    <source>
        <dbReference type="SAM" id="Phobius"/>
    </source>
</evidence>
<proteinExistence type="predicted"/>
<keyword evidence="3" id="KW-1185">Reference proteome</keyword>
<gene>
    <name evidence="2" type="ORF">HMPREF0663_12083</name>
</gene>
<accession>E7RS15</accession>
<dbReference type="AlphaFoldDB" id="E7RS15"/>
<organism evidence="2 3">
    <name type="scientific">Hoylesella oralis ATCC 33269</name>
    <dbReference type="NCBI Taxonomy" id="873533"/>
    <lineage>
        <taxon>Bacteria</taxon>
        <taxon>Pseudomonadati</taxon>
        <taxon>Bacteroidota</taxon>
        <taxon>Bacteroidia</taxon>
        <taxon>Bacteroidales</taxon>
        <taxon>Prevotellaceae</taxon>
        <taxon>Hoylesella</taxon>
    </lineage>
</organism>
<protein>
    <recommendedName>
        <fullName evidence="4">Protein BatD</fullName>
    </recommendedName>
</protein>
<dbReference type="RefSeq" id="WP_004370289.1">
    <property type="nucleotide sequence ID" value="NZ_GL833119.1"/>
</dbReference>
<dbReference type="STRING" id="28134.SAMN05444288_1084"/>
<dbReference type="eggNOG" id="COG3088">
    <property type="taxonomic scope" value="Bacteria"/>
</dbReference>
<dbReference type="HOGENOM" id="CLU_060895_0_0_10"/>
<name>E7RS15_9BACT</name>
<dbReference type="EMBL" id="AEPE02000006">
    <property type="protein sequence ID" value="EFZ36016.1"/>
    <property type="molecule type" value="Genomic_DNA"/>
</dbReference>
<feature type="transmembrane region" description="Helical" evidence="1">
    <location>
        <begin position="150"/>
        <end position="169"/>
    </location>
</feature>
<keyword evidence="1" id="KW-0812">Transmembrane</keyword>